<comment type="caution">
    <text evidence="3">The sequence shown here is derived from an EMBL/GenBank/DDBJ whole genome shotgun (WGS) entry which is preliminary data.</text>
</comment>
<keyword evidence="1" id="KW-0175">Coiled coil</keyword>
<dbReference type="Proteomes" id="UP001589890">
    <property type="component" value="Unassembled WGS sequence"/>
</dbReference>
<dbReference type="CDD" id="cd00093">
    <property type="entry name" value="HTH_XRE"/>
    <property type="match status" value="1"/>
</dbReference>
<dbReference type="InterPro" id="IPR011990">
    <property type="entry name" value="TPR-like_helical_dom_sf"/>
</dbReference>
<dbReference type="Gene3D" id="1.10.8.430">
    <property type="entry name" value="Helical domain of apoptotic protease-activating factors"/>
    <property type="match status" value="1"/>
</dbReference>
<dbReference type="InterPro" id="IPR019734">
    <property type="entry name" value="TPR_rpt"/>
</dbReference>
<dbReference type="SMART" id="SM00028">
    <property type="entry name" value="TPR"/>
    <property type="match status" value="5"/>
</dbReference>
<protein>
    <submittedName>
        <fullName evidence="3">NB-ARC domain-containing protein</fullName>
    </submittedName>
</protein>
<dbReference type="Gene3D" id="1.10.260.40">
    <property type="entry name" value="lambda repressor-like DNA-binding domains"/>
    <property type="match status" value="1"/>
</dbReference>
<gene>
    <name evidence="3" type="ORF">ACFFGN_22325</name>
</gene>
<dbReference type="PANTHER" id="PTHR47691">
    <property type="entry name" value="REGULATOR-RELATED"/>
    <property type="match status" value="1"/>
</dbReference>
<dbReference type="InterPro" id="IPR001387">
    <property type="entry name" value="Cro/C1-type_HTH"/>
</dbReference>
<dbReference type="InterPro" id="IPR010982">
    <property type="entry name" value="Lambda_DNA-bd_dom_sf"/>
</dbReference>
<organism evidence="3 4">
    <name type="scientific">Kribbella deserti</name>
    <dbReference type="NCBI Taxonomy" id="1926257"/>
    <lineage>
        <taxon>Bacteria</taxon>
        <taxon>Bacillati</taxon>
        <taxon>Actinomycetota</taxon>
        <taxon>Actinomycetes</taxon>
        <taxon>Propionibacteriales</taxon>
        <taxon>Kribbellaceae</taxon>
        <taxon>Kribbella</taxon>
    </lineage>
</organism>
<evidence type="ECO:0000256" key="1">
    <source>
        <dbReference type="SAM" id="Coils"/>
    </source>
</evidence>
<dbReference type="EMBL" id="JBHLTC010000029">
    <property type="protein sequence ID" value="MFC0626833.1"/>
    <property type="molecule type" value="Genomic_DNA"/>
</dbReference>
<dbReference type="Pfam" id="PF13560">
    <property type="entry name" value="HTH_31"/>
    <property type="match status" value="1"/>
</dbReference>
<dbReference type="Gene3D" id="1.25.40.10">
    <property type="entry name" value="Tetratricopeptide repeat domain"/>
    <property type="match status" value="2"/>
</dbReference>
<evidence type="ECO:0000313" key="4">
    <source>
        <dbReference type="Proteomes" id="UP001589890"/>
    </source>
</evidence>
<dbReference type="PROSITE" id="PS50943">
    <property type="entry name" value="HTH_CROC1"/>
    <property type="match status" value="1"/>
</dbReference>
<evidence type="ECO:0000259" key="2">
    <source>
        <dbReference type="PROSITE" id="PS50943"/>
    </source>
</evidence>
<accession>A0ABV6QQB2</accession>
<feature type="coiled-coil region" evidence="1">
    <location>
        <begin position="313"/>
        <end position="340"/>
    </location>
</feature>
<dbReference type="RefSeq" id="WP_380050869.1">
    <property type="nucleotide sequence ID" value="NZ_JBHLTC010000029.1"/>
</dbReference>
<sequence length="819" mass="88168">MAETFGDLLRHFRLRAEYTQQQLAERTALSVQTVSTLERGTRNAPRRETVLLLAQALRLTSVEQALLLSASRPGTVQAPARDAVVGRWVMPRMLPAGSSDFTGREEQVSRLTAALMPPAPGAQGAVRIATVSGMGGVGKTTLALHVAHRLHEQFPDGQLYLDLRGFGPGEPMTTADGLAFLLEALGTPPSEVPRDPALRTAKYRTLLAGRRVLVVLDNALGSDQVQPLIPGTAGSAAVVTSRRSLTTMPGATHVQLAPFSEREALSLLSSIVGRDRVESEQSGAEELARRCGYLPLAMRILSARLVARPHWPFSMLTARLSDEQRQLAELEHQNLDVRASLGVSIDQLVTSGDPRDHQAAASAYLLAQAPGPDLSVRSAAAMLELEPAAAEVQLERLVDSGLLDTATPGRYRFHDLIRAYLRQRSMRPSESAAYRESLRRLLLIYVETGWQVAERVSGIDERSIWRDTGLGPLERLGTSAEDTVAWLQGEQRHLLELARLLASLGTEFDDLLVQLSLAMMPINLNQAAYDAQLILTEIAGVAAARLGDVAAQGLVAHDRGAALAEQSLLDEAVGSLETALGLFRKAGDSTGAAMVLRNLCFVYGVLGRLEDGLAAGQEALRISKRRNPPLRLAQCYMLLGSIYGEEGLGDEEQQLQHFERSLEMLAAEYQPNRAAFALKHIGAAHRRAGRLPMSAELLEASILASQQQGQLAHEVVALIELCRTQAAMGDVAASLQTAHEAIELAEGAGIQSLHARALQAVGSTLAGDGKLAAARASWEEALAIYRQLGAVGAITELEDLLADRPAGPSSPTLWHDGRR</sequence>
<dbReference type="PANTHER" id="PTHR47691:SF3">
    <property type="entry name" value="HTH-TYPE TRANSCRIPTIONAL REGULATOR RV0890C-RELATED"/>
    <property type="match status" value="1"/>
</dbReference>
<proteinExistence type="predicted"/>
<feature type="domain" description="HTH cro/C1-type" evidence="2">
    <location>
        <begin position="9"/>
        <end position="64"/>
    </location>
</feature>
<dbReference type="Gene3D" id="3.40.50.300">
    <property type="entry name" value="P-loop containing nucleotide triphosphate hydrolases"/>
    <property type="match status" value="1"/>
</dbReference>
<dbReference type="SUPFAM" id="SSF47413">
    <property type="entry name" value="lambda repressor-like DNA-binding domains"/>
    <property type="match status" value="1"/>
</dbReference>
<dbReference type="PRINTS" id="PR00364">
    <property type="entry name" value="DISEASERSIST"/>
</dbReference>
<keyword evidence="4" id="KW-1185">Reference proteome</keyword>
<dbReference type="Pfam" id="PF13191">
    <property type="entry name" value="AAA_16"/>
    <property type="match status" value="1"/>
</dbReference>
<dbReference type="SMART" id="SM00530">
    <property type="entry name" value="HTH_XRE"/>
    <property type="match status" value="1"/>
</dbReference>
<dbReference type="SUPFAM" id="SSF48452">
    <property type="entry name" value="TPR-like"/>
    <property type="match status" value="2"/>
</dbReference>
<reference evidence="3 4" key="1">
    <citation type="submission" date="2024-09" db="EMBL/GenBank/DDBJ databases">
        <authorList>
            <person name="Sun Q."/>
            <person name="Mori K."/>
        </authorList>
    </citation>
    <scope>NUCLEOTIDE SEQUENCE [LARGE SCALE GENOMIC DNA]</scope>
    <source>
        <strain evidence="3 4">CGMCC 1.15906</strain>
    </source>
</reference>
<dbReference type="InterPro" id="IPR042197">
    <property type="entry name" value="Apaf_helical"/>
</dbReference>
<evidence type="ECO:0000313" key="3">
    <source>
        <dbReference type="EMBL" id="MFC0626833.1"/>
    </source>
</evidence>
<name>A0ABV6QQB2_9ACTN</name>
<dbReference type="InterPro" id="IPR027417">
    <property type="entry name" value="P-loop_NTPase"/>
</dbReference>
<dbReference type="InterPro" id="IPR041664">
    <property type="entry name" value="AAA_16"/>
</dbReference>
<dbReference type="SUPFAM" id="SSF52540">
    <property type="entry name" value="P-loop containing nucleoside triphosphate hydrolases"/>
    <property type="match status" value="1"/>
</dbReference>